<sequence length="164" mass="18140">MAASKASLLETGKLGFSPLPLVRLKSKNVSREWRRCNPELEFQISVIQGSTREASSNRFRNEDAGIMVVEMYSSEGDGRAGLFSCIRTSTVHDLGEPLLVWSATQKLRSLPHWLTHTHTQPTLLRLLAAHRSHTNFGSCNCSAAGRAAAQVWSGQFAPLQHYCC</sequence>
<evidence type="ECO:0000313" key="2">
    <source>
        <dbReference type="Proteomes" id="UP000799538"/>
    </source>
</evidence>
<organism evidence="1 2">
    <name type="scientific">Elsinoe ampelina</name>
    <dbReference type="NCBI Taxonomy" id="302913"/>
    <lineage>
        <taxon>Eukaryota</taxon>
        <taxon>Fungi</taxon>
        <taxon>Dikarya</taxon>
        <taxon>Ascomycota</taxon>
        <taxon>Pezizomycotina</taxon>
        <taxon>Dothideomycetes</taxon>
        <taxon>Dothideomycetidae</taxon>
        <taxon>Myriangiales</taxon>
        <taxon>Elsinoaceae</taxon>
        <taxon>Elsinoe</taxon>
    </lineage>
</organism>
<dbReference type="AlphaFoldDB" id="A0A6A6G7D9"/>
<name>A0A6A6G7D9_9PEZI</name>
<accession>A0A6A6G7D9</accession>
<protein>
    <submittedName>
        <fullName evidence="1">Uncharacterized protein</fullName>
    </submittedName>
</protein>
<evidence type="ECO:0000313" key="1">
    <source>
        <dbReference type="EMBL" id="KAF2221320.1"/>
    </source>
</evidence>
<keyword evidence="2" id="KW-1185">Reference proteome</keyword>
<dbReference type="EMBL" id="ML992510">
    <property type="protein sequence ID" value="KAF2221320.1"/>
    <property type="molecule type" value="Genomic_DNA"/>
</dbReference>
<proteinExistence type="predicted"/>
<dbReference type="Proteomes" id="UP000799538">
    <property type="component" value="Unassembled WGS sequence"/>
</dbReference>
<gene>
    <name evidence="1" type="ORF">BDZ85DRAFT_15677</name>
</gene>
<reference evidence="2" key="1">
    <citation type="journal article" date="2020" name="Stud. Mycol.">
        <title>101 Dothideomycetes genomes: A test case for predicting lifestyles and emergence of pathogens.</title>
        <authorList>
            <person name="Haridas S."/>
            <person name="Albert R."/>
            <person name="Binder M."/>
            <person name="Bloem J."/>
            <person name="LaButti K."/>
            <person name="Salamov A."/>
            <person name="Andreopoulos B."/>
            <person name="Baker S."/>
            <person name="Barry K."/>
            <person name="Bills G."/>
            <person name="Bluhm B."/>
            <person name="Cannon C."/>
            <person name="Castanera R."/>
            <person name="Culley D."/>
            <person name="Daum C."/>
            <person name="Ezra D."/>
            <person name="Gonzalez J."/>
            <person name="Henrissat B."/>
            <person name="Kuo A."/>
            <person name="Liang C."/>
            <person name="Lipzen A."/>
            <person name="Lutzoni F."/>
            <person name="Magnuson J."/>
            <person name="Mondo S."/>
            <person name="Nolan M."/>
            <person name="Ohm R."/>
            <person name="Pangilinan J."/>
            <person name="Park H.-J."/>
            <person name="Ramirez L."/>
            <person name="Alfaro M."/>
            <person name="Sun H."/>
            <person name="Tritt A."/>
            <person name="Yoshinaga Y."/>
            <person name="Zwiers L.-H."/>
            <person name="Turgeon B."/>
            <person name="Goodwin S."/>
            <person name="Spatafora J."/>
            <person name="Crous P."/>
            <person name="Grigoriev I."/>
        </authorList>
    </citation>
    <scope>NUCLEOTIDE SEQUENCE [LARGE SCALE GENOMIC DNA]</scope>
    <source>
        <strain evidence="2">CECT 20119</strain>
    </source>
</reference>